<organism evidence="4 5">
    <name type="scientific">Cohnella faecalis</name>
    <dbReference type="NCBI Taxonomy" id="2315694"/>
    <lineage>
        <taxon>Bacteria</taxon>
        <taxon>Bacillati</taxon>
        <taxon>Bacillota</taxon>
        <taxon>Bacilli</taxon>
        <taxon>Bacillales</taxon>
        <taxon>Paenibacillaceae</taxon>
        <taxon>Cohnella</taxon>
    </lineage>
</organism>
<dbReference type="AlphaFoldDB" id="A0A398CTR8"/>
<dbReference type="NCBIfam" id="TIGR02124">
    <property type="entry name" value="hypE"/>
    <property type="match status" value="1"/>
</dbReference>
<dbReference type="Gene3D" id="3.90.650.10">
    <property type="entry name" value="PurM-like C-terminal domain"/>
    <property type="match status" value="1"/>
</dbReference>
<dbReference type="InterPro" id="IPR010918">
    <property type="entry name" value="PurM-like_C_dom"/>
</dbReference>
<feature type="domain" description="PurM-like C-terminal" evidence="3">
    <location>
        <begin position="165"/>
        <end position="317"/>
    </location>
</feature>
<dbReference type="OrthoDB" id="9801934at2"/>
<evidence type="ECO:0000313" key="4">
    <source>
        <dbReference type="EMBL" id="RIE03257.1"/>
    </source>
</evidence>
<dbReference type="SUPFAM" id="SSF56042">
    <property type="entry name" value="PurM C-terminal domain-like"/>
    <property type="match status" value="1"/>
</dbReference>
<dbReference type="Gene3D" id="3.30.1330.10">
    <property type="entry name" value="PurM-like, N-terminal domain"/>
    <property type="match status" value="1"/>
</dbReference>
<protein>
    <submittedName>
        <fullName evidence="4">Hydrogenase expression/formation protein HypE</fullName>
    </submittedName>
</protein>
<proteinExistence type="inferred from homology"/>
<dbReference type="Pfam" id="PF00586">
    <property type="entry name" value="AIRS"/>
    <property type="match status" value="1"/>
</dbReference>
<dbReference type="InterPro" id="IPR016188">
    <property type="entry name" value="PurM-like_N"/>
</dbReference>
<dbReference type="PANTHER" id="PTHR30303:SF0">
    <property type="entry name" value="CARBAMOYL DEHYDRATASE HYPE"/>
    <property type="match status" value="1"/>
</dbReference>
<evidence type="ECO:0000313" key="5">
    <source>
        <dbReference type="Proteomes" id="UP000266340"/>
    </source>
</evidence>
<reference evidence="4 5" key="1">
    <citation type="submission" date="2018-09" db="EMBL/GenBank/DDBJ databases">
        <title>Cohnella cavernae sp. nov., isolated from a karst cave.</title>
        <authorList>
            <person name="Zhu H."/>
        </authorList>
    </citation>
    <scope>NUCLEOTIDE SEQUENCE [LARGE SCALE GENOMIC DNA]</scope>
    <source>
        <strain evidence="4 5">K2E09-144</strain>
    </source>
</reference>
<dbReference type="EMBL" id="QXJM01000038">
    <property type="protein sequence ID" value="RIE03257.1"/>
    <property type="molecule type" value="Genomic_DNA"/>
</dbReference>
<dbReference type="SUPFAM" id="SSF55326">
    <property type="entry name" value="PurM N-terminal domain-like"/>
    <property type="match status" value="1"/>
</dbReference>
<evidence type="ECO:0000259" key="2">
    <source>
        <dbReference type="Pfam" id="PF00586"/>
    </source>
</evidence>
<dbReference type="CDD" id="cd02197">
    <property type="entry name" value="HypE"/>
    <property type="match status" value="1"/>
</dbReference>
<accession>A0A398CTR8</accession>
<evidence type="ECO:0000256" key="1">
    <source>
        <dbReference type="ARBA" id="ARBA00006243"/>
    </source>
</evidence>
<dbReference type="InterPro" id="IPR011854">
    <property type="entry name" value="HypE"/>
</dbReference>
<dbReference type="PIRSF" id="PIRSF005644">
    <property type="entry name" value="Hdrgns_mtr_HypE"/>
    <property type="match status" value="1"/>
</dbReference>
<feature type="domain" description="PurM-like N-terminal" evidence="2">
    <location>
        <begin position="40"/>
        <end position="151"/>
    </location>
</feature>
<comment type="caution">
    <text evidence="4">The sequence shown here is derived from an EMBL/GenBank/DDBJ whole genome shotgun (WGS) entry which is preliminary data.</text>
</comment>
<dbReference type="Proteomes" id="UP000266340">
    <property type="component" value="Unassembled WGS sequence"/>
</dbReference>
<name>A0A398CTR8_9BACL</name>
<dbReference type="InterPro" id="IPR036676">
    <property type="entry name" value="PurM-like_C_sf"/>
</dbReference>
<sequence length="340" mass="36112">MSKEKLKHIVLDHGTGGKLSGELIGAITERLGEVHVGKLEDSAILPIGAGRIAVTTDSFVIDPIFFGNGNIGHVAVCGTVNDLAVSGATPKYLTLAFVLETGFPVEDLERILDAIREAAKEAGVLIVAGDTKVVRKGEVDKIFINTAGVGEFAPDARSYSVSQIRPGDHVIVTGELGNHSIHILSIREGLGFETKIKSDCAPLNKLIADLNGSFSEHIHTIRDITRGGLGTVLNEIAAAVGRGISVEEQKLPILHETAMAANMLGVNPLYLANEGNLILFVAPEHSAAIVERIRQNPYGRSAAVVGVVDETTDTRVHLTSKNGETKTIDLLYGAELPRLC</sequence>
<dbReference type="GO" id="GO:0051604">
    <property type="term" value="P:protein maturation"/>
    <property type="evidence" value="ECO:0007669"/>
    <property type="project" value="TreeGrafter"/>
</dbReference>
<gene>
    <name evidence="4" type="primary">hypE</name>
    <name evidence="4" type="ORF">D3H35_12825</name>
</gene>
<evidence type="ECO:0000259" key="3">
    <source>
        <dbReference type="Pfam" id="PF02769"/>
    </source>
</evidence>
<dbReference type="InterPro" id="IPR036921">
    <property type="entry name" value="PurM-like_N_sf"/>
</dbReference>
<keyword evidence="5" id="KW-1185">Reference proteome</keyword>
<dbReference type="PANTHER" id="PTHR30303">
    <property type="entry name" value="HYDROGENASE ISOENZYMES FORMATION PROTEIN HYPE"/>
    <property type="match status" value="1"/>
</dbReference>
<dbReference type="Pfam" id="PF02769">
    <property type="entry name" value="AIRS_C"/>
    <property type="match status" value="1"/>
</dbReference>
<comment type="similarity">
    <text evidence="1">Belongs to the HypE family.</text>
</comment>